<dbReference type="Gene3D" id="1.20.1280.50">
    <property type="match status" value="1"/>
</dbReference>
<name>A0A8H3DYN2_9AGAM</name>
<evidence type="ECO:0000313" key="3">
    <source>
        <dbReference type="Proteomes" id="UP000663827"/>
    </source>
</evidence>
<dbReference type="SUPFAM" id="SSF81383">
    <property type="entry name" value="F-box domain"/>
    <property type="match status" value="1"/>
</dbReference>
<dbReference type="InterPro" id="IPR032675">
    <property type="entry name" value="LRR_dom_sf"/>
</dbReference>
<dbReference type="SUPFAM" id="SSF52047">
    <property type="entry name" value="RNI-like"/>
    <property type="match status" value="1"/>
</dbReference>
<protein>
    <recommendedName>
        <fullName evidence="1">F-box domain-containing protein</fullName>
    </recommendedName>
</protein>
<dbReference type="Pfam" id="PF12937">
    <property type="entry name" value="F-box-like"/>
    <property type="match status" value="1"/>
</dbReference>
<dbReference type="InterPro" id="IPR036047">
    <property type="entry name" value="F-box-like_dom_sf"/>
</dbReference>
<dbReference type="AlphaFoldDB" id="A0A8H3DYN2"/>
<dbReference type="EMBL" id="CAJNJQ010001855">
    <property type="protein sequence ID" value="CAE7152639.1"/>
    <property type="molecule type" value="Genomic_DNA"/>
</dbReference>
<reference evidence="2" key="1">
    <citation type="submission" date="2021-01" db="EMBL/GenBank/DDBJ databases">
        <authorList>
            <person name="Kaushik A."/>
        </authorList>
    </citation>
    <scope>NUCLEOTIDE SEQUENCE</scope>
    <source>
        <strain evidence="2">AG5</strain>
    </source>
</reference>
<proteinExistence type="predicted"/>
<gene>
    <name evidence="2" type="ORF">RDB_LOCUS90167</name>
</gene>
<feature type="domain" description="F-box" evidence="1">
    <location>
        <begin position="7"/>
        <end position="43"/>
    </location>
</feature>
<dbReference type="InterPro" id="IPR001810">
    <property type="entry name" value="F-box_dom"/>
</dbReference>
<evidence type="ECO:0000313" key="2">
    <source>
        <dbReference type="EMBL" id="CAE7152639.1"/>
    </source>
</evidence>
<dbReference type="Proteomes" id="UP000663827">
    <property type="component" value="Unassembled WGS sequence"/>
</dbReference>
<dbReference type="Gene3D" id="3.80.10.10">
    <property type="entry name" value="Ribonuclease Inhibitor"/>
    <property type="match status" value="1"/>
</dbReference>
<accession>A0A8H3DYN2</accession>
<evidence type="ECO:0000259" key="1">
    <source>
        <dbReference type="Pfam" id="PF12937"/>
    </source>
</evidence>
<sequence>MAALDIPELLIAVLGHLDQGSLARCTRICRAWKEPATELLWAQVQDLDKLVTTSFSKNILACFKSPSWNRLLHMPYPELAGPPNSPHEEEQRERARDTLAQAWSHFRSLDIDWMAETETFRMRTQHITQIRLTQSSSKALLVLHILQETHPTVLQGIFPHLFSLTIRNDHYAPLISQCITKLPSLRHVTYEASSTSFYGAHMSSWRIACQAALGLTSFSIQLTSDSDNKEYFGQFLGPHWAPLTITPSLFRFPFVLNRAWKHIELPGRLVGKYLFSALASIDTLETLTIHGSFEGSVSDLQHEGTPFRSLRELRLLDISATGEGYFTGMVLKNVQSLELRYLLEREKATENTSPSAVDLTVMAQACLYASSVIITVNNNTEGEQFAGVFGNSDFEPLLAIESLEKLVIRVPPKSSICLSDDFLDRAARSWPCLRVLHMDPAHSSQTLVTLQGLAPFSRHCPKLRSLQLGIQSDRIHTVFNAELYAQENVNEPSIECPLVYLSVGCPPVYSAEAVAEFLSALFPSLRYVECPKSINSIPCSRGDYFVWSQVVRTIQERDRDIDNLARTLRARDLAEKHELGGGDFIVSSIDDSDEDYWAYSGSEDESYSSDEDY</sequence>
<comment type="caution">
    <text evidence="2">The sequence shown here is derived from an EMBL/GenBank/DDBJ whole genome shotgun (WGS) entry which is preliminary data.</text>
</comment>
<dbReference type="CDD" id="cd09917">
    <property type="entry name" value="F-box_SF"/>
    <property type="match status" value="1"/>
</dbReference>
<organism evidence="2 3">
    <name type="scientific">Rhizoctonia solani</name>
    <dbReference type="NCBI Taxonomy" id="456999"/>
    <lineage>
        <taxon>Eukaryota</taxon>
        <taxon>Fungi</taxon>
        <taxon>Dikarya</taxon>
        <taxon>Basidiomycota</taxon>
        <taxon>Agaricomycotina</taxon>
        <taxon>Agaricomycetes</taxon>
        <taxon>Cantharellales</taxon>
        <taxon>Ceratobasidiaceae</taxon>
        <taxon>Rhizoctonia</taxon>
    </lineage>
</organism>